<keyword evidence="3" id="KW-0653">Protein transport</keyword>
<evidence type="ECO:0000256" key="4">
    <source>
        <dbReference type="SAM" id="Coils"/>
    </source>
</evidence>
<dbReference type="Gene3D" id="1.10.10.10">
    <property type="entry name" value="Winged helix-like DNA-binding domain superfamily/Winged helix DNA-binding domain"/>
    <property type="match status" value="2"/>
</dbReference>
<keyword evidence="4" id="KW-0175">Coiled coil</keyword>
<dbReference type="GO" id="GO:0043328">
    <property type="term" value="P:protein transport to vacuole involved in ubiquitin-dependent protein catabolic process via the multivesicular body sorting pathway"/>
    <property type="evidence" value="ECO:0007669"/>
    <property type="project" value="TreeGrafter"/>
</dbReference>
<dbReference type="Pfam" id="PF04157">
    <property type="entry name" value="EAP30"/>
    <property type="match status" value="1"/>
</dbReference>
<dbReference type="PIRSF" id="PIRSF017215">
    <property type="entry name" value="ESCRT2_Vps22"/>
    <property type="match status" value="1"/>
</dbReference>
<feature type="coiled-coil region" evidence="4">
    <location>
        <begin position="25"/>
        <end position="52"/>
    </location>
</feature>
<keyword evidence="3" id="KW-0813">Transport</keyword>
<dbReference type="Proteomes" id="UP000440578">
    <property type="component" value="Unassembled WGS sequence"/>
</dbReference>
<reference evidence="5 7" key="1">
    <citation type="submission" date="2019-07" db="EMBL/GenBank/DDBJ databases">
        <title>Draft genome assembly of a fouling barnacle, Amphibalanus amphitrite (Darwin, 1854): The first reference genome for Thecostraca.</title>
        <authorList>
            <person name="Kim W."/>
        </authorList>
    </citation>
    <scope>NUCLEOTIDE SEQUENCE [LARGE SCALE GENOMIC DNA]</scope>
    <source>
        <strain evidence="5">SNU_AA5</strain>
        <tissue evidence="5">Soma without cirri and trophi</tissue>
    </source>
</reference>
<dbReference type="GO" id="GO:0000814">
    <property type="term" value="C:ESCRT II complex"/>
    <property type="evidence" value="ECO:0007669"/>
    <property type="project" value="UniProtKB-UniRule"/>
</dbReference>
<dbReference type="EMBL" id="VIIS01000381">
    <property type="protein sequence ID" value="KAF0309696.1"/>
    <property type="molecule type" value="Genomic_DNA"/>
</dbReference>
<organism evidence="5 7">
    <name type="scientific">Amphibalanus amphitrite</name>
    <name type="common">Striped barnacle</name>
    <name type="synonym">Balanus amphitrite</name>
    <dbReference type="NCBI Taxonomy" id="1232801"/>
    <lineage>
        <taxon>Eukaryota</taxon>
        <taxon>Metazoa</taxon>
        <taxon>Ecdysozoa</taxon>
        <taxon>Arthropoda</taxon>
        <taxon>Crustacea</taxon>
        <taxon>Multicrustacea</taxon>
        <taxon>Cirripedia</taxon>
        <taxon>Thoracica</taxon>
        <taxon>Thoracicalcarea</taxon>
        <taxon>Balanomorpha</taxon>
        <taxon>Balanoidea</taxon>
        <taxon>Balanidae</taxon>
        <taxon>Amphibalaninae</taxon>
        <taxon>Amphibalanus</taxon>
    </lineage>
</organism>
<protein>
    <recommendedName>
        <fullName evidence="2 3">Vacuolar-sorting protein SNF8</fullName>
    </recommendedName>
</protein>
<evidence type="ECO:0000256" key="3">
    <source>
        <dbReference type="PIRNR" id="PIRNR017215"/>
    </source>
</evidence>
<name>A0A6A4UYD3_AMPAM</name>
<keyword evidence="7" id="KW-1185">Reference proteome</keyword>
<dbReference type="InterPro" id="IPR040608">
    <property type="entry name" value="Snf8/Vps36"/>
</dbReference>
<dbReference type="InterPro" id="IPR036390">
    <property type="entry name" value="WH_DNA-bd_sf"/>
</dbReference>
<dbReference type="FunFam" id="1.10.10.10:FF:000085">
    <property type="entry name" value="Vacuolar-sorting protein SNF8"/>
    <property type="match status" value="1"/>
</dbReference>
<dbReference type="SUPFAM" id="SSF46785">
    <property type="entry name" value="Winged helix' DNA-binding domain"/>
    <property type="match status" value="2"/>
</dbReference>
<comment type="similarity">
    <text evidence="1 3">Belongs to the SNF8 family.</text>
</comment>
<evidence type="ECO:0000256" key="2">
    <source>
        <dbReference type="ARBA" id="ARBA00017052"/>
    </source>
</evidence>
<comment type="function">
    <text evidence="3">Component of the endosomal sorting complex required for transport II (ESCRT-II), which is required for multivesicular body (MVB) formation and sorting of endosomal cargo proteins into MVBs.</text>
</comment>
<evidence type="ECO:0000313" key="7">
    <source>
        <dbReference type="Proteomes" id="UP000440578"/>
    </source>
</evidence>
<comment type="subunit">
    <text evidence="3">Component of the endosomal sorting complex required for transport II (ESCRT-II).</text>
</comment>
<proteinExistence type="inferred from homology"/>
<dbReference type="InterPro" id="IPR016689">
    <property type="entry name" value="ESCRT-2_cplx_Snf8"/>
</dbReference>
<evidence type="ECO:0000256" key="1">
    <source>
        <dbReference type="ARBA" id="ARBA00009834"/>
    </source>
</evidence>
<dbReference type="InterPro" id="IPR036388">
    <property type="entry name" value="WH-like_DNA-bd_sf"/>
</dbReference>
<comment type="caution">
    <text evidence="5">The sequence shown here is derived from an EMBL/GenBank/DDBJ whole genome shotgun (WGS) entry which is preliminary data.</text>
</comment>
<dbReference type="Gene3D" id="6.10.140.180">
    <property type="match status" value="1"/>
</dbReference>
<evidence type="ECO:0000313" key="6">
    <source>
        <dbReference type="EMBL" id="KAF0309696.1"/>
    </source>
</evidence>
<sequence length="245" mass="27212">MRRRAGVGAIQKHRVTQEKYQAKRAELEEGQVEELSRQLETFRARLQEFATRHRSDIRRDATFRRQFQEMCAAIGVDPLASGKGFWSELLGVGDYYYELAVRVVEACLAAAPRTGGLMPLDELRRRLARAAGPGQPELSQDDLLRAIGKLKVLGTGFQVVRLAGDRHLVQSVPGELSGDQTTVLERAQAQGGHVTASELGWTPARAERALDQLVQDELAWVDEQTGGEVEYWFPSLFPALNNGEG</sequence>
<dbReference type="EMBL" id="VIIS01002075">
    <property type="protein sequence ID" value="KAF0288837.1"/>
    <property type="molecule type" value="Genomic_DNA"/>
</dbReference>
<dbReference type="PANTHER" id="PTHR12806:SF0">
    <property type="entry name" value="VACUOLAR-SORTING PROTEIN SNF8"/>
    <property type="match status" value="1"/>
</dbReference>
<gene>
    <name evidence="5" type="primary">snf8_0</name>
    <name evidence="6" type="synonym">snf8_1</name>
    <name evidence="5" type="ORF">FJT64_001366</name>
    <name evidence="6" type="ORF">FJT64_002060</name>
</gene>
<dbReference type="OrthoDB" id="283883at2759"/>
<accession>A0A6A4UYD3</accession>
<evidence type="ECO:0000313" key="5">
    <source>
        <dbReference type="EMBL" id="KAF0288837.1"/>
    </source>
</evidence>
<dbReference type="PANTHER" id="PTHR12806">
    <property type="entry name" value="EAP30 SUBUNIT OF ELL COMPLEX"/>
    <property type="match status" value="1"/>
</dbReference>
<dbReference type="AlphaFoldDB" id="A0A6A4UYD3"/>